<dbReference type="EMBL" id="GBXM01099857">
    <property type="protein sequence ID" value="JAH08720.1"/>
    <property type="molecule type" value="Transcribed_RNA"/>
</dbReference>
<dbReference type="AlphaFoldDB" id="A0A0E9QZA1"/>
<proteinExistence type="predicted"/>
<protein>
    <submittedName>
        <fullName evidence="2">Uncharacterized protein</fullName>
    </submittedName>
</protein>
<reference evidence="2" key="2">
    <citation type="journal article" date="2015" name="Fish Shellfish Immunol.">
        <title>Early steps in the European eel (Anguilla anguilla)-Vibrio vulnificus interaction in the gills: Role of the RtxA13 toxin.</title>
        <authorList>
            <person name="Callol A."/>
            <person name="Pajuelo D."/>
            <person name="Ebbesson L."/>
            <person name="Teles M."/>
            <person name="MacKenzie S."/>
            <person name="Amaro C."/>
        </authorList>
    </citation>
    <scope>NUCLEOTIDE SEQUENCE</scope>
</reference>
<sequence length="53" mass="5917">MEAQELTAGFSHDSSLKAARPHSTSHLHQIHQNVRTTKDTVHPSFPFEAPPNQ</sequence>
<feature type="compositionally biased region" description="Basic residues" evidence="1">
    <location>
        <begin position="19"/>
        <end position="29"/>
    </location>
</feature>
<feature type="region of interest" description="Disordered" evidence="1">
    <location>
        <begin position="1"/>
        <end position="53"/>
    </location>
</feature>
<organism evidence="2">
    <name type="scientific">Anguilla anguilla</name>
    <name type="common">European freshwater eel</name>
    <name type="synonym">Muraena anguilla</name>
    <dbReference type="NCBI Taxonomy" id="7936"/>
    <lineage>
        <taxon>Eukaryota</taxon>
        <taxon>Metazoa</taxon>
        <taxon>Chordata</taxon>
        <taxon>Craniata</taxon>
        <taxon>Vertebrata</taxon>
        <taxon>Euteleostomi</taxon>
        <taxon>Actinopterygii</taxon>
        <taxon>Neopterygii</taxon>
        <taxon>Teleostei</taxon>
        <taxon>Anguilliformes</taxon>
        <taxon>Anguillidae</taxon>
        <taxon>Anguilla</taxon>
    </lineage>
</organism>
<evidence type="ECO:0000256" key="1">
    <source>
        <dbReference type="SAM" id="MobiDB-lite"/>
    </source>
</evidence>
<evidence type="ECO:0000313" key="2">
    <source>
        <dbReference type="EMBL" id="JAH22236.1"/>
    </source>
</evidence>
<reference evidence="2" key="1">
    <citation type="submission" date="2014-11" db="EMBL/GenBank/DDBJ databases">
        <authorList>
            <person name="Amaro Gonzalez C."/>
        </authorList>
    </citation>
    <scope>NUCLEOTIDE SEQUENCE</scope>
</reference>
<dbReference type="EMBL" id="GBXM01086341">
    <property type="protein sequence ID" value="JAH22236.1"/>
    <property type="molecule type" value="Transcribed_RNA"/>
</dbReference>
<name>A0A0E9QZA1_ANGAN</name>
<accession>A0A0E9QZA1</accession>